<dbReference type="AlphaFoldDB" id="A0A6B0U0N6"/>
<sequence>MPQAWLASTSRRWPLRWPCYLCAASAACIPHRQMLFSAGTSKNNHRHGAPCHVREAQVRLLFAQGSRRRQNDVGSDWKDSGQTSKHLAF</sequence>
<accession>A0A6B0U0N6</accession>
<evidence type="ECO:0000313" key="2">
    <source>
        <dbReference type="EMBL" id="MXU86059.1"/>
    </source>
</evidence>
<evidence type="ECO:0000256" key="1">
    <source>
        <dbReference type="SAM" id="MobiDB-lite"/>
    </source>
</evidence>
<feature type="region of interest" description="Disordered" evidence="1">
    <location>
        <begin position="66"/>
        <end position="89"/>
    </location>
</feature>
<feature type="compositionally biased region" description="Basic and acidic residues" evidence="1">
    <location>
        <begin position="69"/>
        <end position="79"/>
    </location>
</feature>
<organism evidence="2">
    <name type="scientific">Ixodes ricinus</name>
    <name type="common">Common tick</name>
    <name type="synonym">Acarus ricinus</name>
    <dbReference type="NCBI Taxonomy" id="34613"/>
    <lineage>
        <taxon>Eukaryota</taxon>
        <taxon>Metazoa</taxon>
        <taxon>Ecdysozoa</taxon>
        <taxon>Arthropoda</taxon>
        <taxon>Chelicerata</taxon>
        <taxon>Arachnida</taxon>
        <taxon>Acari</taxon>
        <taxon>Parasitiformes</taxon>
        <taxon>Ixodida</taxon>
        <taxon>Ixodoidea</taxon>
        <taxon>Ixodidae</taxon>
        <taxon>Ixodinae</taxon>
        <taxon>Ixodes</taxon>
    </lineage>
</organism>
<reference evidence="2" key="1">
    <citation type="submission" date="2019-12" db="EMBL/GenBank/DDBJ databases">
        <title>An insight into the sialome of adult female Ixodes ricinus ticks feeding for 6 days.</title>
        <authorList>
            <person name="Perner J."/>
            <person name="Ribeiro J.M.C."/>
        </authorList>
    </citation>
    <scope>NUCLEOTIDE SEQUENCE</scope>
    <source>
        <strain evidence="2">Semi-engorged</strain>
        <tissue evidence="2">Salivary glands</tissue>
    </source>
</reference>
<protein>
    <submittedName>
        <fullName evidence="2">Putative secreted protein</fullName>
    </submittedName>
</protein>
<proteinExistence type="predicted"/>
<name>A0A6B0U0N6_IXORI</name>
<dbReference type="EMBL" id="GIFC01003976">
    <property type="protein sequence ID" value="MXU86059.1"/>
    <property type="molecule type" value="Transcribed_RNA"/>
</dbReference>
<feature type="compositionally biased region" description="Polar residues" evidence="1">
    <location>
        <begin position="80"/>
        <end position="89"/>
    </location>
</feature>